<dbReference type="Pfam" id="PF26093">
    <property type="entry name" value="HTH_TGH"/>
    <property type="match status" value="1"/>
</dbReference>
<dbReference type="EMBL" id="KB456260">
    <property type="protein sequence ID" value="EMF17118.1"/>
    <property type="molecule type" value="Genomic_DNA"/>
</dbReference>
<dbReference type="InterPro" id="IPR000467">
    <property type="entry name" value="G_patch_dom"/>
</dbReference>
<reference evidence="3 4" key="1">
    <citation type="journal article" date="2012" name="PLoS Pathog.">
        <title>Diverse lifestyles and strategies of plant pathogenesis encoded in the genomes of eighteen Dothideomycetes fungi.</title>
        <authorList>
            <person name="Ohm R.A."/>
            <person name="Feau N."/>
            <person name="Henrissat B."/>
            <person name="Schoch C.L."/>
            <person name="Horwitz B.A."/>
            <person name="Barry K.W."/>
            <person name="Condon B.J."/>
            <person name="Copeland A.C."/>
            <person name="Dhillon B."/>
            <person name="Glaser F."/>
            <person name="Hesse C.N."/>
            <person name="Kosti I."/>
            <person name="LaButti K."/>
            <person name="Lindquist E.A."/>
            <person name="Lucas S."/>
            <person name="Salamov A.A."/>
            <person name="Bradshaw R.E."/>
            <person name="Ciuffetti L."/>
            <person name="Hamelin R.C."/>
            <person name="Kema G.H.J."/>
            <person name="Lawrence C."/>
            <person name="Scott J.A."/>
            <person name="Spatafora J.W."/>
            <person name="Turgeon B.G."/>
            <person name="de Wit P.J.G.M."/>
            <person name="Zhong S."/>
            <person name="Goodwin S.B."/>
            <person name="Grigoriev I.V."/>
        </authorList>
    </citation>
    <scope>NUCLEOTIDE SEQUENCE [LARGE SCALE GENOMIC DNA]</scope>
    <source>
        <strain evidence="3 4">SO2202</strain>
    </source>
</reference>
<proteinExistence type="predicted"/>
<dbReference type="PANTHER" id="PTHR13384:SF19">
    <property type="entry name" value="G PATCH DOMAIN-CONTAINING PROTEIN 1"/>
    <property type="match status" value="1"/>
</dbReference>
<name>N1QMF8_SPHMS</name>
<keyword evidence="4" id="KW-1185">Reference proteome</keyword>
<protein>
    <submittedName>
        <fullName evidence="3">DUF1604-domain-containing protein</fullName>
    </submittedName>
</protein>
<dbReference type="STRING" id="692275.N1QMF8"/>
<evidence type="ECO:0000256" key="1">
    <source>
        <dbReference type="SAM" id="MobiDB-lite"/>
    </source>
</evidence>
<dbReference type="eggNOG" id="KOG2138">
    <property type="taxonomic scope" value="Eukaryota"/>
</dbReference>
<dbReference type="Proteomes" id="UP000016931">
    <property type="component" value="Unassembled WGS sequence"/>
</dbReference>
<dbReference type="PANTHER" id="PTHR13384">
    <property type="entry name" value="G PATCH DOMAIN-CONTAINING PROTEIN 1"/>
    <property type="match status" value="1"/>
</dbReference>
<dbReference type="AlphaFoldDB" id="N1QMF8"/>
<evidence type="ECO:0000313" key="4">
    <source>
        <dbReference type="Proteomes" id="UP000016931"/>
    </source>
</evidence>
<evidence type="ECO:0000313" key="3">
    <source>
        <dbReference type="EMBL" id="EMF17118.1"/>
    </source>
</evidence>
<feature type="region of interest" description="Disordered" evidence="1">
    <location>
        <begin position="231"/>
        <end position="253"/>
    </location>
</feature>
<dbReference type="InterPro" id="IPR011666">
    <property type="entry name" value="DUF1604"/>
</dbReference>
<dbReference type="Pfam" id="PF07713">
    <property type="entry name" value="DUF1604"/>
    <property type="match status" value="1"/>
</dbReference>
<organism evidence="3 4">
    <name type="scientific">Sphaerulina musiva (strain SO2202)</name>
    <name type="common">Poplar stem canker fungus</name>
    <name type="synonym">Septoria musiva</name>
    <dbReference type="NCBI Taxonomy" id="692275"/>
    <lineage>
        <taxon>Eukaryota</taxon>
        <taxon>Fungi</taxon>
        <taxon>Dikarya</taxon>
        <taxon>Ascomycota</taxon>
        <taxon>Pezizomycotina</taxon>
        <taxon>Dothideomycetes</taxon>
        <taxon>Dothideomycetidae</taxon>
        <taxon>Mycosphaerellales</taxon>
        <taxon>Mycosphaerellaceae</taxon>
        <taxon>Sphaerulina</taxon>
    </lineage>
</organism>
<accession>N1QMF8</accession>
<dbReference type="GeneID" id="27905032"/>
<dbReference type="Pfam" id="PF01585">
    <property type="entry name" value="G-patch"/>
    <property type="match status" value="1"/>
</dbReference>
<dbReference type="RefSeq" id="XP_016765239.1">
    <property type="nucleotide sequence ID" value="XM_016907895.1"/>
</dbReference>
<dbReference type="OMA" id="MIQFVRK"/>
<evidence type="ECO:0000259" key="2">
    <source>
        <dbReference type="PROSITE" id="PS50174"/>
    </source>
</evidence>
<dbReference type="GO" id="GO:0003723">
    <property type="term" value="F:RNA binding"/>
    <property type="evidence" value="ECO:0007669"/>
    <property type="project" value="TreeGrafter"/>
</dbReference>
<dbReference type="PROSITE" id="PS50174">
    <property type="entry name" value="G_PATCH"/>
    <property type="match status" value="1"/>
</dbReference>
<gene>
    <name evidence="3" type="ORF">SEPMUDRAFT_160453</name>
</gene>
<dbReference type="GO" id="GO:0005634">
    <property type="term" value="C:nucleus"/>
    <property type="evidence" value="ECO:0007669"/>
    <property type="project" value="TreeGrafter"/>
</dbReference>
<feature type="region of interest" description="Disordered" evidence="1">
    <location>
        <begin position="565"/>
        <end position="592"/>
    </location>
</feature>
<dbReference type="OrthoDB" id="20507at2759"/>
<feature type="region of interest" description="Disordered" evidence="1">
    <location>
        <begin position="190"/>
        <end position="209"/>
    </location>
</feature>
<feature type="domain" description="G-patch" evidence="2">
    <location>
        <begin position="172"/>
        <end position="234"/>
    </location>
</feature>
<sequence length="709" mass="76805">MIAGDETQTHCWGMSYKRTRAAFEEREQHDAAPSHAPYALFGTPLPALDEHTRDDGSYVPIWKQEVTDERGRKRLHGAFTGGFSAGYFNTVGSKEGWTPSAFISSRANRAGDSNRAHHGNQQRVEDFMDEEDLAEQAEAQQLDTQDGFAGLGSSKQDGGVRGIFSDLFTTTDETVGVKLLQKMGWRQGQGIGPKVERRAQGDKTGGTHLFAPENTRMVALIRKTAKQGLGFASESKLRDSPPANDDNEASGDDCTILSRSMMVRRPKSSKRSGFGVGVLNDDGDDDDDPYAIGPSISYNRIVGQKKKKKPKKGGIVASPVVMNVVKPSVQASKILGQRMGKVNSLRKCHDGRLPLDGFVLATAALTISENEYPPPEVPAGWKPAKQRSEAAAPKMLYMSTADAAKASTLDAKSRATLLGEQQLPSKSIFDFLTPAQRDQLASASGRNDLPAALGERAPEGYAQSAAEKSRTLWDLVPSLAKETAIAALARGKTGWMPYGDDPDKRQRYKYFLELSAGQADIIPSRSPGTSLEGWANELREFAEAAEIFKPASGYMASRFTSGSAAPQVLSDVPTPTQKPSSKDTDPAEKAANMGMYGPLTRRREPFYPTRLICKRFNIRPPANLAAGSAATESEQSENTERLNLVGKASIERMMRDAKFTSGGTEGPSTVVEIVTPRAVVDVEKNEAIEGVKAGKDVFRAIFGSDDEDD</sequence>
<dbReference type="GO" id="GO:0006397">
    <property type="term" value="P:mRNA processing"/>
    <property type="evidence" value="ECO:0007669"/>
    <property type="project" value="InterPro"/>
</dbReference>
<dbReference type="HOGENOM" id="CLU_008613_3_0_1"/>